<keyword evidence="5 9" id="KW-0269">Exonuclease</keyword>
<gene>
    <name evidence="9" type="ORF">BXY41_113152</name>
</gene>
<dbReference type="AlphaFoldDB" id="A0A2S6HMW4"/>
<feature type="domain" description="DDH" evidence="6">
    <location>
        <begin position="80"/>
        <end position="232"/>
    </location>
</feature>
<dbReference type="RefSeq" id="WP_104438887.1">
    <property type="nucleotide sequence ID" value="NZ_PTJA01000013.1"/>
</dbReference>
<evidence type="ECO:0000259" key="8">
    <source>
        <dbReference type="Pfam" id="PF17768"/>
    </source>
</evidence>
<dbReference type="InterPro" id="IPR041122">
    <property type="entry name" value="RecJ_OB"/>
</dbReference>
<dbReference type="GO" id="GO:0003676">
    <property type="term" value="F:nucleic acid binding"/>
    <property type="evidence" value="ECO:0007669"/>
    <property type="project" value="InterPro"/>
</dbReference>
<evidence type="ECO:0000313" key="9">
    <source>
        <dbReference type="EMBL" id="PPK78820.1"/>
    </source>
</evidence>
<evidence type="ECO:0000256" key="2">
    <source>
        <dbReference type="ARBA" id="ARBA00019841"/>
    </source>
</evidence>
<dbReference type="GO" id="GO:0008409">
    <property type="term" value="F:5'-3' exonuclease activity"/>
    <property type="evidence" value="ECO:0007669"/>
    <property type="project" value="InterPro"/>
</dbReference>
<evidence type="ECO:0000313" key="10">
    <source>
        <dbReference type="Proteomes" id="UP000237749"/>
    </source>
</evidence>
<dbReference type="Gene3D" id="3.10.310.30">
    <property type="match status" value="1"/>
</dbReference>
<sequence>MAAEQWMLQTKRADFDEMAKFHHISPVTARIIRNREVLGREAVEKYLRGGLSDLYSPCLLKDMDRAILILKEKIQQLKPIRIVGDYDIDGVCSTYLLFQALKETGAVVDYEIPDRIKDGYGINESIIRAAYEDGIDTIVTCDNGIAAVEQISLAKELGMTVIITDHHDIRKDEGQEMLPPGDAIVNPKQEACRYPFPEICGAMVAFKLVQALYEAFGISKEKSFDMVEFAAIATVGDVMKLQDENRIIVKEGLKRIGKTKSLGLLKLIEKNNLDKDHITAYQIGFVIGPCLNAGGRLVTAKLALSLLLCEEEEEADRMAVELKDLNDQRKDMTKSGTDEAVKLVEEHFSKDKVLVVYLPDCHESLAGIIAGRLRERFQKPAFVLTDGEEHVKGSGRSIESYHMFDALVEVKELLLKFGGHPMAAGLSLLKENVDEFRRALNEKAELTEADFVKKVWIDVPMPLEYISEPLIEELDLLEPYGQGNEKPLFAQKDLSIRSVRVLGKNRNVVKFSLVTKNGTPMDGLLFEDGDLFVEELGNRRQLDVVYYPAVNEYNGNKSLQIVIKNYRILS</sequence>
<dbReference type="InterPro" id="IPR004610">
    <property type="entry name" value="RecJ"/>
</dbReference>
<comment type="similarity">
    <text evidence="1">Belongs to the RecJ family.</text>
</comment>
<evidence type="ECO:0000256" key="3">
    <source>
        <dbReference type="ARBA" id="ARBA00022722"/>
    </source>
</evidence>
<comment type="caution">
    <text evidence="9">The sequence shown here is derived from an EMBL/GenBank/DDBJ whole genome shotgun (WGS) entry which is preliminary data.</text>
</comment>
<dbReference type="GO" id="GO:0006281">
    <property type="term" value="P:DNA repair"/>
    <property type="evidence" value="ECO:0007669"/>
    <property type="project" value="InterPro"/>
</dbReference>
<dbReference type="GO" id="GO:0006310">
    <property type="term" value="P:DNA recombination"/>
    <property type="evidence" value="ECO:0007669"/>
    <property type="project" value="InterPro"/>
</dbReference>
<evidence type="ECO:0000256" key="4">
    <source>
        <dbReference type="ARBA" id="ARBA00022801"/>
    </source>
</evidence>
<feature type="domain" description="RecJ OB" evidence="8">
    <location>
        <begin position="457"/>
        <end position="564"/>
    </location>
</feature>
<evidence type="ECO:0000256" key="1">
    <source>
        <dbReference type="ARBA" id="ARBA00005915"/>
    </source>
</evidence>
<dbReference type="PANTHER" id="PTHR30255:SF2">
    <property type="entry name" value="SINGLE-STRANDED-DNA-SPECIFIC EXONUCLEASE RECJ"/>
    <property type="match status" value="1"/>
</dbReference>
<organism evidence="9 10">
    <name type="scientific">Lacrimispora xylanisolvens</name>
    <dbReference type="NCBI Taxonomy" id="384636"/>
    <lineage>
        <taxon>Bacteria</taxon>
        <taxon>Bacillati</taxon>
        <taxon>Bacillota</taxon>
        <taxon>Clostridia</taxon>
        <taxon>Lachnospirales</taxon>
        <taxon>Lachnospiraceae</taxon>
        <taxon>Lacrimispora</taxon>
    </lineage>
</organism>
<dbReference type="PANTHER" id="PTHR30255">
    <property type="entry name" value="SINGLE-STRANDED-DNA-SPECIFIC EXONUCLEASE RECJ"/>
    <property type="match status" value="1"/>
</dbReference>
<dbReference type="InterPro" id="IPR001667">
    <property type="entry name" value="DDH_dom"/>
</dbReference>
<dbReference type="Pfam" id="PF01368">
    <property type="entry name" value="DHH"/>
    <property type="match status" value="1"/>
</dbReference>
<keyword evidence="4" id="KW-0378">Hydrolase</keyword>
<dbReference type="SUPFAM" id="SSF64182">
    <property type="entry name" value="DHH phosphoesterases"/>
    <property type="match status" value="1"/>
</dbReference>
<dbReference type="InterPro" id="IPR051673">
    <property type="entry name" value="SSDNA_exonuclease_RecJ"/>
</dbReference>
<reference evidence="9 10" key="1">
    <citation type="submission" date="2018-02" db="EMBL/GenBank/DDBJ databases">
        <title>Genomic Encyclopedia of Archaeal and Bacterial Type Strains, Phase II (KMG-II): from individual species to whole genera.</title>
        <authorList>
            <person name="Goeker M."/>
        </authorList>
    </citation>
    <scope>NUCLEOTIDE SEQUENCE [LARGE SCALE GENOMIC DNA]</scope>
    <source>
        <strain evidence="9 10">DSM 3808</strain>
    </source>
</reference>
<dbReference type="Proteomes" id="UP000237749">
    <property type="component" value="Unassembled WGS sequence"/>
</dbReference>
<dbReference type="Pfam" id="PF02272">
    <property type="entry name" value="DHHA1"/>
    <property type="match status" value="1"/>
</dbReference>
<proteinExistence type="inferred from homology"/>
<dbReference type="OrthoDB" id="9809852at2"/>
<dbReference type="NCBIfam" id="TIGR00644">
    <property type="entry name" value="recJ"/>
    <property type="match status" value="1"/>
</dbReference>
<feature type="domain" description="DHHA1" evidence="7">
    <location>
        <begin position="351"/>
        <end position="444"/>
    </location>
</feature>
<dbReference type="Pfam" id="PF17768">
    <property type="entry name" value="RecJ_OB"/>
    <property type="match status" value="1"/>
</dbReference>
<dbReference type="InterPro" id="IPR003156">
    <property type="entry name" value="DHHA1_dom"/>
</dbReference>
<protein>
    <recommendedName>
        <fullName evidence="2">Single-stranded-DNA-specific exonuclease RecJ</fullName>
    </recommendedName>
</protein>
<keyword evidence="3" id="KW-0540">Nuclease</keyword>
<evidence type="ECO:0000256" key="5">
    <source>
        <dbReference type="ARBA" id="ARBA00022839"/>
    </source>
</evidence>
<name>A0A2S6HMW4_9FIRM</name>
<accession>A0A2S6HMW4</accession>
<dbReference type="InterPro" id="IPR038763">
    <property type="entry name" value="DHH_sf"/>
</dbReference>
<keyword evidence="10" id="KW-1185">Reference proteome</keyword>
<dbReference type="EMBL" id="PTJA01000013">
    <property type="protein sequence ID" value="PPK78820.1"/>
    <property type="molecule type" value="Genomic_DNA"/>
</dbReference>
<evidence type="ECO:0000259" key="7">
    <source>
        <dbReference type="Pfam" id="PF02272"/>
    </source>
</evidence>
<dbReference type="Gene3D" id="3.90.1640.30">
    <property type="match status" value="1"/>
</dbReference>
<evidence type="ECO:0000259" key="6">
    <source>
        <dbReference type="Pfam" id="PF01368"/>
    </source>
</evidence>